<keyword evidence="3" id="KW-0418">Kinase</keyword>
<dbReference type="AlphaFoldDB" id="A0A3P8KSZ6"/>
<dbReference type="Pfam" id="PF00454">
    <property type="entry name" value="PI3_PI4_kinase"/>
    <property type="match status" value="1"/>
</dbReference>
<dbReference type="PANTHER" id="PTHR10048:SF15">
    <property type="entry name" value="PHOSPHATIDYLINOSITOL 4-KINASE ALPHA"/>
    <property type="match status" value="1"/>
</dbReference>
<feature type="domain" description="PI3K/PI4K catalytic" evidence="4">
    <location>
        <begin position="14"/>
        <end position="209"/>
    </location>
</feature>
<evidence type="ECO:0000313" key="6">
    <source>
        <dbReference type="Proteomes" id="UP000272942"/>
    </source>
</evidence>
<dbReference type="PROSITE" id="PS00915">
    <property type="entry name" value="PI3_4_KINASE_1"/>
    <property type="match status" value="1"/>
</dbReference>
<dbReference type="InterPro" id="IPR000403">
    <property type="entry name" value="PI3/4_kinase_cat_dom"/>
</dbReference>
<dbReference type="Gene3D" id="3.30.1010.10">
    <property type="entry name" value="Phosphatidylinositol 3-kinase Catalytic Subunit, Chain A, domain 4"/>
    <property type="match status" value="1"/>
</dbReference>
<dbReference type="GO" id="GO:0005737">
    <property type="term" value="C:cytoplasm"/>
    <property type="evidence" value="ECO:0007669"/>
    <property type="project" value="TreeGrafter"/>
</dbReference>
<comment type="similarity">
    <text evidence="1">Belongs to the PI3/PI4-kinase family. Type III PI4K subfamily.</text>
</comment>
<evidence type="ECO:0000256" key="3">
    <source>
        <dbReference type="ARBA" id="ARBA00022777"/>
    </source>
</evidence>
<dbReference type="Gene3D" id="1.10.1070.11">
    <property type="entry name" value="Phosphatidylinositol 3-/4-kinase, catalytic domain"/>
    <property type="match status" value="1"/>
</dbReference>
<gene>
    <name evidence="5" type="ORF">ECPE_LOCUS8053</name>
</gene>
<evidence type="ECO:0000256" key="2">
    <source>
        <dbReference type="ARBA" id="ARBA00022679"/>
    </source>
</evidence>
<dbReference type="GO" id="GO:0005886">
    <property type="term" value="C:plasma membrane"/>
    <property type="evidence" value="ECO:0007669"/>
    <property type="project" value="TreeGrafter"/>
</dbReference>
<evidence type="ECO:0000259" key="4">
    <source>
        <dbReference type="PROSITE" id="PS50290"/>
    </source>
</evidence>
<dbReference type="Proteomes" id="UP000272942">
    <property type="component" value="Unassembled WGS sequence"/>
</dbReference>
<dbReference type="InterPro" id="IPR018936">
    <property type="entry name" value="PI3/4_kinase_CS"/>
</dbReference>
<accession>A0A3P8KSZ6</accession>
<dbReference type="SUPFAM" id="SSF56112">
    <property type="entry name" value="Protein kinase-like (PK-like)"/>
    <property type="match status" value="1"/>
</dbReference>
<evidence type="ECO:0000256" key="1">
    <source>
        <dbReference type="ARBA" id="ARBA00006209"/>
    </source>
</evidence>
<dbReference type="PROSITE" id="PS00916">
    <property type="entry name" value="PI3_4_KINASE_2"/>
    <property type="match status" value="1"/>
</dbReference>
<keyword evidence="6" id="KW-1185">Reference proteome</keyword>
<protein>
    <recommendedName>
        <fullName evidence="4">PI3K/PI4K catalytic domain-containing protein</fullName>
    </recommendedName>
</protein>
<dbReference type="InterPro" id="IPR036940">
    <property type="entry name" value="PI3/4_kinase_cat_sf"/>
</dbReference>
<dbReference type="PROSITE" id="PS50290">
    <property type="entry name" value="PI3_4_KINASE_3"/>
    <property type="match status" value="1"/>
</dbReference>
<dbReference type="GO" id="GO:0046854">
    <property type="term" value="P:phosphatidylinositol phosphate biosynthetic process"/>
    <property type="evidence" value="ECO:0007669"/>
    <property type="project" value="InterPro"/>
</dbReference>
<dbReference type="OrthoDB" id="10264149at2759"/>
<dbReference type="SMART" id="SM00146">
    <property type="entry name" value="PI3Kc"/>
    <property type="match status" value="1"/>
</dbReference>
<name>A0A3P8KSZ6_9TREM</name>
<dbReference type="EMBL" id="UZAN01045460">
    <property type="protein sequence ID" value="VDP82666.1"/>
    <property type="molecule type" value="Genomic_DNA"/>
</dbReference>
<dbReference type="PANTHER" id="PTHR10048">
    <property type="entry name" value="PHOSPHATIDYLINOSITOL KINASE"/>
    <property type="match status" value="1"/>
</dbReference>
<keyword evidence="2" id="KW-0808">Transferase</keyword>
<proteinExistence type="inferred from homology"/>
<dbReference type="GO" id="GO:0048015">
    <property type="term" value="P:phosphatidylinositol-mediated signaling"/>
    <property type="evidence" value="ECO:0007669"/>
    <property type="project" value="TreeGrafter"/>
</dbReference>
<organism evidence="5 6">
    <name type="scientific">Echinostoma caproni</name>
    <dbReference type="NCBI Taxonomy" id="27848"/>
    <lineage>
        <taxon>Eukaryota</taxon>
        <taxon>Metazoa</taxon>
        <taxon>Spiralia</taxon>
        <taxon>Lophotrochozoa</taxon>
        <taxon>Platyhelminthes</taxon>
        <taxon>Trematoda</taxon>
        <taxon>Digenea</taxon>
        <taxon>Plagiorchiida</taxon>
        <taxon>Echinostomata</taxon>
        <taxon>Echinostomatoidea</taxon>
        <taxon>Echinostomatidae</taxon>
        <taxon>Echinostoma</taxon>
    </lineage>
</organism>
<dbReference type="InterPro" id="IPR015433">
    <property type="entry name" value="PI3/4_kinase"/>
</dbReference>
<reference evidence="5 6" key="1">
    <citation type="submission" date="2018-11" db="EMBL/GenBank/DDBJ databases">
        <authorList>
            <consortium name="Pathogen Informatics"/>
        </authorList>
    </citation>
    <scope>NUCLEOTIDE SEQUENCE [LARGE SCALE GENOMIC DNA]</scope>
    <source>
        <strain evidence="5 6">Egypt</strain>
    </source>
</reference>
<dbReference type="GO" id="GO:0004430">
    <property type="term" value="F:1-phosphatidylinositol 4-kinase activity"/>
    <property type="evidence" value="ECO:0007669"/>
    <property type="project" value="TreeGrafter"/>
</dbReference>
<evidence type="ECO:0000313" key="5">
    <source>
        <dbReference type="EMBL" id="VDP82666.1"/>
    </source>
</evidence>
<sequence>MRLTQKSGTVGARVRSRQPLLTTQQSQLRTTMTDKQQLQPMGNENQPYMQACIFKVGDDVRQDILALQVLRVFKSIFRDCGLELFVYPYKVVATAPGRGVIECVPDSKSRDQIGRHTDAGMYEYFISTFGNETTPAFQLARRNFILSMAAYSVFCYLLQVKDRHNGNIMLDKHGHLIHIDDSNSSLLRRFDAFLLLSTPCDKRFLHIFE</sequence>
<dbReference type="InterPro" id="IPR011009">
    <property type="entry name" value="Kinase-like_dom_sf"/>
</dbReference>